<comment type="caution">
    <text evidence="2">The sequence shown here is derived from an EMBL/GenBank/DDBJ whole genome shotgun (WGS) entry which is preliminary data.</text>
</comment>
<dbReference type="PROSITE" id="PS51257">
    <property type="entry name" value="PROKAR_LIPOPROTEIN"/>
    <property type="match status" value="1"/>
</dbReference>
<evidence type="ECO:0008006" key="4">
    <source>
        <dbReference type="Google" id="ProtNLM"/>
    </source>
</evidence>
<reference evidence="2" key="1">
    <citation type="submission" date="2023-07" db="EMBL/GenBank/DDBJ databases">
        <title>Sorghum-associated microbial communities from plants grown in Nebraska, USA.</title>
        <authorList>
            <person name="Schachtman D."/>
        </authorList>
    </citation>
    <scope>NUCLEOTIDE SEQUENCE</scope>
    <source>
        <strain evidence="2">DS2360</strain>
    </source>
</reference>
<dbReference type="EMBL" id="JAVDQY010000002">
    <property type="protein sequence ID" value="MDR6526741.1"/>
    <property type="molecule type" value="Genomic_DNA"/>
</dbReference>
<evidence type="ECO:0000256" key="1">
    <source>
        <dbReference type="SAM" id="SignalP"/>
    </source>
</evidence>
<protein>
    <recommendedName>
        <fullName evidence="4">DUF4840 domain-containing protein</fullName>
    </recommendedName>
</protein>
<organism evidence="2 3">
    <name type="scientific">Chryseobacterium rhizosphaerae</name>
    <dbReference type="NCBI Taxonomy" id="395937"/>
    <lineage>
        <taxon>Bacteria</taxon>
        <taxon>Pseudomonadati</taxon>
        <taxon>Bacteroidota</taxon>
        <taxon>Flavobacteriia</taxon>
        <taxon>Flavobacteriales</taxon>
        <taxon>Weeksellaceae</taxon>
        <taxon>Chryseobacterium group</taxon>
        <taxon>Chryseobacterium</taxon>
    </lineage>
</organism>
<dbReference type="Proteomes" id="UP001184861">
    <property type="component" value="Unassembled WGS sequence"/>
</dbReference>
<dbReference type="RefSeq" id="WP_309946223.1">
    <property type="nucleotide sequence ID" value="NZ_JAVDQY010000002.1"/>
</dbReference>
<feature type="chain" id="PRO_5042000006" description="DUF4840 domain-containing protein" evidence="1">
    <location>
        <begin position="19"/>
        <end position="192"/>
    </location>
</feature>
<evidence type="ECO:0000313" key="2">
    <source>
        <dbReference type="EMBL" id="MDR6526741.1"/>
    </source>
</evidence>
<dbReference type="Pfam" id="PF16128">
    <property type="entry name" value="DUF4840"/>
    <property type="match status" value="1"/>
</dbReference>
<proteinExistence type="predicted"/>
<sequence>MKKFTVPKIFMAVLVVLAGLTLFSCLDNDSPEIPPVKLEDLKGNYKGRLITVQGNSRAEKIVDFKVKKDTISFAEFPIKEIVKSVVKDPAKAETALNAIGKVKYDLQYTATVNTANNVIELVFTPKVLEFNIPVDGVNKNTTVVLTAKQKGFFVGMDHSLRYALAAEKITVDGVILDPFETINYNFPLCIKN</sequence>
<evidence type="ECO:0000313" key="3">
    <source>
        <dbReference type="Proteomes" id="UP001184861"/>
    </source>
</evidence>
<name>A0AAE4C1S8_9FLAO</name>
<dbReference type="InterPro" id="IPR032293">
    <property type="entry name" value="DUF4840"/>
</dbReference>
<accession>A0AAE4C1S8</accession>
<keyword evidence="1" id="KW-0732">Signal</keyword>
<feature type="signal peptide" evidence="1">
    <location>
        <begin position="1"/>
        <end position="18"/>
    </location>
</feature>
<gene>
    <name evidence="2" type="ORF">J2787_002121</name>
</gene>
<dbReference type="AlphaFoldDB" id="A0AAE4C1S8"/>